<protein>
    <submittedName>
        <fullName evidence="1">Uncharacterized protein</fullName>
    </submittedName>
</protein>
<gene>
    <name evidence="1" type="ordered locus">Sden_3060</name>
</gene>
<proteinExistence type="predicted"/>
<dbReference type="KEGG" id="sdn:Sden_3060"/>
<dbReference type="HOGENOM" id="CLU_1085415_0_0_6"/>
<dbReference type="STRING" id="318161.Sden_3060"/>
<reference evidence="1 2" key="1">
    <citation type="submission" date="2006-03" db="EMBL/GenBank/DDBJ databases">
        <title>Complete sequence of Shewanella denitrificans OS217.</title>
        <authorList>
            <consortium name="US DOE Joint Genome Institute"/>
            <person name="Copeland A."/>
            <person name="Lucas S."/>
            <person name="Lapidus A."/>
            <person name="Barry K."/>
            <person name="Detter J.C."/>
            <person name="Glavina del Rio T."/>
            <person name="Hammon N."/>
            <person name="Israni S."/>
            <person name="Dalin E."/>
            <person name="Tice H."/>
            <person name="Pitluck S."/>
            <person name="Brettin T."/>
            <person name="Bruce D."/>
            <person name="Han C."/>
            <person name="Tapia R."/>
            <person name="Gilna P."/>
            <person name="Kiss H."/>
            <person name="Schmutz J."/>
            <person name="Larimer F."/>
            <person name="Land M."/>
            <person name="Hauser L."/>
            <person name="Kyrpides N."/>
            <person name="Lykidis A."/>
            <person name="Richardson P."/>
        </authorList>
    </citation>
    <scope>NUCLEOTIDE SEQUENCE [LARGE SCALE GENOMIC DNA]</scope>
    <source>
        <strain evidence="2">OS217 / ATCC BAA-1090 / DSM 15013</strain>
    </source>
</reference>
<dbReference type="AlphaFoldDB" id="Q12JN8"/>
<name>Q12JN8_SHEDO</name>
<accession>Q12JN8</accession>
<keyword evidence="2" id="KW-1185">Reference proteome</keyword>
<evidence type="ECO:0000313" key="2">
    <source>
        <dbReference type="Proteomes" id="UP000001982"/>
    </source>
</evidence>
<sequence length="262" mass="30428">MAHCKMANAITSLHRLKRKFTAFDLPSIIRVILASLCLATFLSGAVQARDETRVSFSQGYQLNHNDRHAHPSAWWLTPRHNVHGYVRAEPYPFHHTRYSRWGNRLSPNSSLSISWGNSPYYHNSGFYQQPRWRHWNGFEDNFEDDFEDNNAFSPWHNNSRVYSTNDYASYVYSDTGNARRQNAWRKQEYLQANQIIQDTAIQVAPISRLSTQVSHSTGLTSLPANARVVQQDSGIVYEWQGVSYRFDWSTQTYLAITDKTEE</sequence>
<dbReference type="Proteomes" id="UP000001982">
    <property type="component" value="Chromosome"/>
</dbReference>
<evidence type="ECO:0000313" key="1">
    <source>
        <dbReference type="EMBL" id="ABE56338.1"/>
    </source>
</evidence>
<organism evidence="1 2">
    <name type="scientific">Shewanella denitrificans (strain OS217 / ATCC BAA-1090 / DSM 15013)</name>
    <dbReference type="NCBI Taxonomy" id="318161"/>
    <lineage>
        <taxon>Bacteria</taxon>
        <taxon>Pseudomonadati</taxon>
        <taxon>Pseudomonadota</taxon>
        <taxon>Gammaproteobacteria</taxon>
        <taxon>Alteromonadales</taxon>
        <taxon>Shewanellaceae</taxon>
        <taxon>Shewanella</taxon>
    </lineage>
</organism>
<dbReference type="EMBL" id="CP000302">
    <property type="protein sequence ID" value="ABE56338.1"/>
    <property type="molecule type" value="Genomic_DNA"/>
</dbReference>